<feature type="repeat" description="TPR" evidence="1">
    <location>
        <begin position="1026"/>
        <end position="1059"/>
    </location>
</feature>
<accession>A0A3Q9EPZ7</accession>
<keyword evidence="4" id="KW-1185">Reference proteome</keyword>
<dbReference type="InterPro" id="IPR011990">
    <property type="entry name" value="TPR-like_helical_dom_sf"/>
</dbReference>
<feature type="compositionally biased region" description="Pro residues" evidence="2">
    <location>
        <begin position="873"/>
        <end position="885"/>
    </location>
</feature>
<dbReference type="SUPFAM" id="SSF52540">
    <property type="entry name" value="P-loop containing nucleoside triphosphate hydrolases"/>
    <property type="match status" value="1"/>
</dbReference>
<protein>
    <submittedName>
        <fullName evidence="3">Tetratricopeptide repeat protein</fullName>
    </submittedName>
</protein>
<dbReference type="PANTHER" id="PTHR46082:SF6">
    <property type="entry name" value="AAA+ ATPASE DOMAIN-CONTAINING PROTEIN-RELATED"/>
    <property type="match status" value="1"/>
</dbReference>
<dbReference type="Pfam" id="PF13424">
    <property type="entry name" value="TPR_12"/>
    <property type="match status" value="1"/>
</dbReference>
<dbReference type="Gene3D" id="1.25.40.10">
    <property type="entry name" value="Tetratricopeptide repeat domain"/>
    <property type="match status" value="3"/>
</dbReference>
<evidence type="ECO:0000256" key="2">
    <source>
        <dbReference type="SAM" id="MobiDB-lite"/>
    </source>
</evidence>
<dbReference type="Proteomes" id="UP000280298">
    <property type="component" value="Chromosome"/>
</dbReference>
<evidence type="ECO:0000313" key="4">
    <source>
        <dbReference type="Proteomes" id="UP000280298"/>
    </source>
</evidence>
<dbReference type="InterPro" id="IPR019734">
    <property type="entry name" value="TPR_rpt"/>
</dbReference>
<dbReference type="PROSITE" id="PS50005">
    <property type="entry name" value="TPR"/>
    <property type="match status" value="1"/>
</dbReference>
<dbReference type="SUPFAM" id="SSF48452">
    <property type="entry name" value="TPR-like"/>
    <property type="match status" value="3"/>
</dbReference>
<evidence type="ECO:0000313" key="3">
    <source>
        <dbReference type="EMBL" id="AZQ33220.1"/>
    </source>
</evidence>
<dbReference type="InterPro" id="IPR053137">
    <property type="entry name" value="NLR-like"/>
</dbReference>
<reference evidence="3 4" key="1">
    <citation type="journal article" date="2019" name="Int. J. Syst. Evol. Microbiol.">
        <title>Streptomyces cyaneochromogenes sp. nov., a blue pigment-producing actinomycete from manganese-contaminated soil.</title>
        <authorList>
            <person name="Tang X."/>
            <person name="Zhao J."/>
            <person name="Li K."/>
            <person name="Chen Z."/>
            <person name="Sun Y."/>
            <person name="Gao J."/>
        </authorList>
    </citation>
    <scope>NUCLEOTIDE SEQUENCE [LARGE SCALE GENOMIC DNA]</scope>
    <source>
        <strain evidence="3 4">MK-45</strain>
    </source>
</reference>
<dbReference type="PANTHER" id="PTHR46082">
    <property type="entry name" value="ATP/GTP-BINDING PROTEIN-RELATED"/>
    <property type="match status" value="1"/>
</dbReference>
<dbReference type="SMART" id="SM00028">
    <property type="entry name" value="TPR"/>
    <property type="match status" value="2"/>
</dbReference>
<dbReference type="OrthoDB" id="580767at2"/>
<proteinExistence type="predicted"/>
<evidence type="ECO:0000256" key="1">
    <source>
        <dbReference type="PROSITE-ProRule" id="PRU00339"/>
    </source>
</evidence>
<dbReference type="AlphaFoldDB" id="A0A3Q9EPZ7"/>
<dbReference type="EMBL" id="CP034539">
    <property type="protein sequence ID" value="AZQ33220.1"/>
    <property type="molecule type" value="Genomic_DNA"/>
</dbReference>
<organism evidence="3 4">
    <name type="scientific">Streptomyces cyaneochromogenes</name>
    <dbReference type="NCBI Taxonomy" id="2496836"/>
    <lineage>
        <taxon>Bacteria</taxon>
        <taxon>Bacillati</taxon>
        <taxon>Actinomycetota</taxon>
        <taxon>Actinomycetes</taxon>
        <taxon>Kitasatosporales</taxon>
        <taxon>Streptomycetaceae</taxon>
        <taxon>Streptomyces</taxon>
    </lineage>
</organism>
<feature type="region of interest" description="Disordered" evidence="2">
    <location>
        <begin position="1093"/>
        <end position="1122"/>
    </location>
</feature>
<gene>
    <name evidence="3" type="ORF">EJ357_06955</name>
</gene>
<dbReference type="Gene3D" id="3.40.50.300">
    <property type="entry name" value="P-loop containing nucleotide triphosphate hydrolases"/>
    <property type="match status" value="1"/>
</dbReference>
<name>A0A3Q9EPZ7_9ACTN</name>
<feature type="region of interest" description="Disordered" evidence="2">
    <location>
        <begin position="873"/>
        <end position="894"/>
    </location>
</feature>
<dbReference type="InterPro" id="IPR027417">
    <property type="entry name" value="P-loop_NTPase"/>
</dbReference>
<sequence>MHIGQNDGIVSLGDHAVNMLYRAERMTVVPPELLRRPAEVSPVGGVIGQPPLPAPLFVGREAELAALDEALRDASAGRRLHTVCGLDGLGKTTLTARYAATRGAEYAQVGWLRADSPGAVEDGLSRIALALEPHLAELPSAFLRERALNWLSARGDWLLVLDEVTDREHVSELLARAPGGAFLLTTDSRSLAAGLGSYSALGPFPADTAQSLLTAQLRQGGLAAEPSVLADICRALGHLPLAVAQAGAFLTETRLAPVEYLAKLRSDPRGVYHEPAPGAPDNRSLVTVWRMTTERISGHPQALRVLAFLSWLAPEAIPRWLVATAVPKEDVDPALGVLAAHGLIDLSPETISVHPLLQGWYRTRTRAARRGEERIDEGFTACCLALAATLPQTTDPETWPRWRALLPHVEALQRNAPSRRHMAIVTTANSTGAYLTEQGEVVRSVALLEQAWADAYTYFGIEHPSTYVAEQQLAQVYQDAGRTTDLLKLRSRVLGAWVNAKGKEDEFTLTAMANVAKAHLLDGDREKPTAVYRFVLDTLLRKLGPDHKRVLRVRDDLADAYDTLGDLHACLAELETNAAAWVRVQGPAHPESVHCRRHLADVRASLGDTAEAVRILEQLVRDVAKAEGHDAPGTLTLRTDLAFARHHDNDPTGGVAELDAVIADSRRVLGARHPDTVYRRQRLADALLATGDTDRGVAEHRHAHSDLEAELGPEHRDVLEAKGLVGAALVVAGDFDAGIRTLDETVAEQTTALGADDEGSLDTRETLVMALLAAGQVDRAQDAAASLAADSHRVLGPGHQRTRHAQEMLDEARAGQKTATPHPSSPPAPAVPPPVPPHPSVPLPAPPHPSVPPPIPPHPAVPPPVPPPPSVPAVPPLPPMPPGPPRSESQAPHGAVTDRLDALFEQAAALETAGALAASAPLWQQLITEGTSHVGPGHPKVAGFRHLFALNRFHAEDYTTAIALLVENDPYNTAAFGALHPETLKGRVLLAGAYVETGQPDRGIPLYEAALPHLAPALGEDQVDTWRALFGLGTAYSHTGRHNEAIALYERCVAARPLPAPGAALAMTSLAVAHHMLGNTGRAADLYTQILQAHRSQGRPEDNTTRNLRRYLKRAQKGRPLP</sequence>
<dbReference type="RefSeq" id="WP_126389703.1">
    <property type="nucleotide sequence ID" value="NZ_CP034539.1"/>
</dbReference>
<feature type="compositionally biased region" description="Basic residues" evidence="2">
    <location>
        <begin position="1107"/>
        <end position="1122"/>
    </location>
</feature>
<feature type="region of interest" description="Disordered" evidence="2">
    <location>
        <begin position="791"/>
        <end position="848"/>
    </location>
</feature>
<feature type="compositionally biased region" description="Pro residues" evidence="2">
    <location>
        <begin position="823"/>
        <end position="848"/>
    </location>
</feature>
<keyword evidence="1" id="KW-0802">TPR repeat</keyword>
<feature type="compositionally biased region" description="Basic and acidic residues" evidence="2">
    <location>
        <begin position="804"/>
        <end position="814"/>
    </location>
</feature>
<dbReference type="KEGG" id="scya:EJ357_06955"/>